<dbReference type="PROSITE" id="PS50294">
    <property type="entry name" value="WD_REPEATS_REGION"/>
    <property type="match status" value="1"/>
</dbReference>
<evidence type="ECO:0000313" key="5">
    <source>
        <dbReference type="EMBL" id="ADY61644.1"/>
    </source>
</evidence>
<gene>
    <name evidence="5" type="ordered locus">Plabr_4067</name>
</gene>
<dbReference type="SMART" id="SM00320">
    <property type="entry name" value="WD40"/>
    <property type="match status" value="5"/>
</dbReference>
<dbReference type="Proteomes" id="UP000006860">
    <property type="component" value="Chromosome"/>
</dbReference>
<dbReference type="InterPro" id="IPR001680">
    <property type="entry name" value="WD40_rpt"/>
</dbReference>
<keyword evidence="2" id="KW-0677">Repeat</keyword>
<dbReference type="PROSITE" id="PS50082">
    <property type="entry name" value="WD_REPEATS_2"/>
    <property type="match status" value="2"/>
</dbReference>
<organism evidence="5 6">
    <name type="scientific">Rubinisphaera brasiliensis (strain ATCC 49424 / DSM 5305 / JCM 21570 / IAM 15109 / NBRC 103401 / IFAM 1448)</name>
    <name type="common">Planctomyces brasiliensis</name>
    <dbReference type="NCBI Taxonomy" id="756272"/>
    <lineage>
        <taxon>Bacteria</taxon>
        <taxon>Pseudomonadati</taxon>
        <taxon>Planctomycetota</taxon>
        <taxon>Planctomycetia</taxon>
        <taxon>Planctomycetales</taxon>
        <taxon>Planctomycetaceae</taxon>
        <taxon>Rubinisphaera</taxon>
    </lineage>
</organism>
<name>F0SGN9_RUBBR</name>
<dbReference type="PANTHER" id="PTHR19848">
    <property type="entry name" value="WD40 REPEAT PROTEIN"/>
    <property type="match status" value="1"/>
</dbReference>
<dbReference type="RefSeq" id="WP_013630361.1">
    <property type="nucleotide sequence ID" value="NC_015174.1"/>
</dbReference>
<keyword evidence="1 3" id="KW-0853">WD repeat</keyword>
<feature type="chain" id="PRO_5003256946" evidence="4">
    <location>
        <begin position="20"/>
        <end position="337"/>
    </location>
</feature>
<keyword evidence="6" id="KW-1185">Reference proteome</keyword>
<dbReference type="PANTHER" id="PTHR19848:SF8">
    <property type="entry name" value="F-BOX AND WD REPEAT DOMAIN CONTAINING 7"/>
    <property type="match status" value="1"/>
</dbReference>
<feature type="signal peptide" evidence="4">
    <location>
        <begin position="1"/>
        <end position="19"/>
    </location>
</feature>
<evidence type="ECO:0000256" key="4">
    <source>
        <dbReference type="SAM" id="SignalP"/>
    </source>
</evidence>
<dbReference type="InterPro" id="IPR036322">
    <property type="entry name" value="WD40_repeat_dom_sf"/>
</dbReference>
<dbReference type="SUPFAM" id="SSF50978">
    <property type="entry name" value="WD40 repeat-like"/>
    <property type="match status" value="1"/>
</dbReference>
<dbReference type="KEGG" id="pbs:Plabr_4067"/>
<keyword evidence="4" id="KW-0732">Signal</keyword>
<dbReference type="InterPro" id="IPR015943">
    <property type="entry name" value="WD40/YVTN_repeat-like_dom_sf"/>
</dbReference>
<sequence>MPERRCSFPLLAFFSAVLASSVMQPGLRADEPEGPVQVAAISDFDDWVVSLAWSRDSKTLYCGSYENVVTWSVDSKDTTAQNDQVSGYASSLLPISDSQLLIGGYQKALLLDLKTGEILREFRGHRGQVTGLAMVGEKSFVSCSDDGTVQLQTVDGEVVRKWSFELPATSLVVIPGKELAVIGLGDETRVTQPGSIAFLDLSDEALPEPTELHKSAVTSVRLSDDGKSVLSGSFDETVIVTSIESREPTGIFREHARPVNCLAMVPSTEWVVSGSGGRFKKKNELKIWQLTSGRVAFNGEPHGERIRCVAVSPDGKYLAVGSYDETVSVWDISAFAK</sequence>
<reference evidence="6" key="1">
    <citation type="submission" date="2011-02" db="EMBL/GenBank/DDBJ databases">
        <title>The complete genome of Planctomyces brasiliensis DSM 5305.</title>
        <authorList>
            <person name="Lucas S."/>
            <person name="Copeland A."/>
            <person name="Lapidus A."/>
            <person name="Bruce D."/>
            <person name="Goodwin L."/>
            <person name="Pitluck S."/>
            <person name="Kyrpides N."/>
            <person name="Mavromatis K."/>
            <person name="Pagani I."/>
            <person name="Ivanova N."/>
            <person name="Ovchinnikova G."/>
            <person name="Lu M."/>
            <person name="Detter J.C."/>
            <person name="Han C."/>
            <person name="Land M."/>
            <person name="Hauser L."/>
            <person name="Markowitz V."/>
            <person name="Cheng J.-F."/>
            <person name="Hugenholtz P."/>
            <person name="Woyke T."/>
            <person name="Wu D."/>
            <person name="Tindall B."/>
            <person name="Pomrenke H.G."/>
            <person name="Brambilla E."/>
            <person name="Klenk H.-P."/>
            <person name="Eisen J.A."/>
        </authorList>
    </citation>
    <scope>NUCLEOTIDE SEQUENCE [LARGE SCALE GENOMIC DNA]</scope>
    <source>
        <strain evidence="6">ATCC 49424 / DSM 5305 / JCM 21570 / NBRC 103401 / IFAM 1448</strain>
    </source>
</reference>
<dbReference type="HOGENOM" id="CLU_733322_0_0_0"/>
<dbReference type="Gene3D" id="2.130.10.10">
    <property type="entry name" value="YVTN repeat-like/Quinoprotein amine dehydrogenase"/>
    <property type="match status" value="2"/>
</dbReference>
<accession>F0SGN9</accession>
<feature type="repeat" description="WD" evidence="3">
    <location>
        <begin position="299"/>
        <end position="337"/>
    </location>
</feature>
<feature type="repeat" description="WD" evidence="3">
    <location>
        <begin position="210"/>
        <end position="251"/>
    </location>
</feature>
<dbReference type="Pfam" id="PF00400">
    <property type="entry name" value="WD40"/>
    <property type="match status" value="4"/>
</dbReference>
<evidence type="ECO:0000256" key="2">
    <source>
        <dbReference type="ARBA" id="ARBA00022737"/>
    </source>
</evidence>
<dbReference type="EMBL" id="CP002546">
    <property type="protein sequence ID" value="ADY61644.1"/>
    <property type="molecule type" value="Genomic_DNA"/>
</dbReference>
<evidence type="ECO:0000256" key="3">
    <source>
        <dbReference type="PROSITE-ProRule" id="PRU00221"/>
    </source>
</evidence>
<proteinExistence type="predicted"/>
<evidence type="ECO:0000256" key="1">
    <source>
        <dbReference type="ARBA" id="ARBA00022574"/>
    </source>
</evidence>
<dbReference type="STRING" id="756272.Plabr_4067"/>
<dbReference type="AlphaFoldDB" id="F0SGN9"/>
<protein>
    <submittedName>
        <fullName evidence="5">WD40 repeat-containing protein</fullName>
    </submittedName>
</protein>
<dbReference type="eggNOG" id="COG2319">
    <property type="taxonomic scope" value="Bacteria"/>
</dbReference>
<dbReference type="OrthoDB" id="277950at2"/>
<evidence type="ECO:0000313" key="6">
    <source>
        <dbReference type="Proteomes" id="UP000006860"/>
    </source>
</evidence>